<comment type="caution">
    <text evidence="2">The sequence shown here is derived from an EMBL/GenBank/DDBJ whole genome shotgun (WGS) entry which is preliminary data.</text>
</comment>
<evidence type="ECO:0000313" key="3">
    <source>
        <dbReference type="Proteomes" id="UP000770661"/>
    </source>
</evidence>
<dbReference type="EMBL" id="JACEEZ010024811">
    <property type="protein sequence ID" value="KAG0707868.1"/>
    <property type="molecule type" value="Genomic_DNA"/>
</dbReference>
<keyword evidence="3" id="KW-1185">Reference proteome</keyword>
<dbReference type="Proteomes" id="UP000770661">
    <property type="component" value="Unassembled WGS sequence"/>
</dbReference>
<name>A0A8J4XNQ8_CHIOP</name>
<reference evidence="2" key="1">
    <citation type="submission" date="2020-07" db="EMBL/GenBank/DDBJ databases">
        <title>The High-quality genome of the commercially important snow crab, Chionoecetes opilio.</title>
        <authorList>
            <person name="Jeong J.-H."/>
            <person name="Ryu S."/>
        </authorList>
    </citation>
    <scope>NUCLEOTIDE SEQUENCE</scope>
    <source>
        <strain evidence="2">MADBK_172401_WGS</strain>
        <tissue evidence="2">Digestive gland</tissue>
    </source>
</reference>
<dbReference type="OrthoDB" id="7480412at2759"/>
<evidence type="ECO:0000313" key="2">
    <source>
        <dbReference type="EMBL" id="KAG0707868.1"/>
    </source>
</evidence>
<feature type="region of interest" description="Disordered" evidence="1">
    <location>
        <begin position="113"/>
        <end position="139"/>
    </location>
</feature>
<accession>A0A8J4XNQ8</accession>
<feature type="compositionally biased region" description="Basic and acidic residues" evidence="1">
    <location>
        <begin position="114"/>
        <end position="126"/>
    </location>
</feature>
<evidence type="ECO:0008006" key="4">
    <source>
        <dbReference type="Google" id="ProtNLM"/>
    </source>
</evidence>
<proteinExistence type="predicted"/>
<organism evidence="2 3">
    <name type="scientific">Chionoecetes opilio</name>
    <name type="common">Atlantic snow crab</name>
    <name type="synonym">Cancer opilio</name>
    <dbReference type="NCBI Taxonomy" id="41210"/>
    <lineage>
        <taxon>Eukaryota</taxon>
        <taxon>Metazoa</taxon>
        <taxon>Ecdysozoa</taxon>
        <taxon>Arthropoda</taxon>
        <taxon>Crustacea</taxon>
        <taxon>Multicrustacea</taxon>
        <taxon>Malacostraca</taxon>
        <taxon>Eumalacostraca</taxon>
        <taxon>Eucarida</taxon>
        <taxon>Decapoda</taxon>
        <taxon>Pleocyemata</taxon>
        <taxon>Brachyura</taxon>
        <taxon>Eubrachyura</taxon>
        <taxon>Majoidea</taxon>
        <taxon>Majidae</taxon>
        <taxon>Chionoecetes</taxon>
    </lineage>
</organism>
<sequence>MDWVLDKVVDQSDCGASVGNTKFTDLVFADDAVIFAEYLEVLVMALEALHEEAKPLGLEVSWSRPSFRHAQPISATLAKLNQWHQIYHVFSNNSRDYQMHFKKDQEAEIFPLEMRSRRPHQPEQRGRILPKSGKGRLAG</sequence>
<gene>
    <name evidence="2" type="ORF">GWK47_024109</name>
</gene>
<evidence type="ECO:0000256" key="1">
    <source>
        <dbReference type="SAM" id="MobiDB-lite"/>
    </source>
</evidence>
<protein>
    <recommendedName>
        <fullName evidence="4">Reverse transcriptase domain-containing protein</fullName>
    </recommendedName>
</protein>
<dbReference type="AlphaFoldDB" id="A0A8J4XNQ8"/>